<keyword evidence="2" id="KW-1185">Reference proteome</keyword>
<sequence>MTVYIAFLRGINVGGNKKVSMAELKISWEQIGVQQVKTYINSGNVLFTSNLGPDELVSKLEAEVESHFQLTSKILIRTAAELEQIVEQCPFPKDQLEKGESIHITLLDHPLSEGEQEVLYSLDSQQDEFKIYGDHIYFYFRQSILDSKLASFLSKNKGRSTSRNFNTMLKMHQLAEQVKESYK</sequence>
<reference evidence="1 2" key="1">
    <citation type="submission" date="2021-03" db="EMBL/GenBank/DDBJ databases">
        <title>Genomic Encyclopedia of Type Strains, Phase IV (KMG-IV): sequencing the most valuable type-strain genomes for metagenomic binning, comparative biology and taxonomic classification.</title>
        <authorList>
            <person name="Goeker M."/>
        </authorList>
    </citation>
    <scope>NUCLEOTIDE SEQUENCE [LARGE SCALE GENOMIC DNA]</scope>
    <source>
        <strain evidence="1 2">DSM 26806</strain>
    </source>
</reference>
<dbReference type="EMBL" id="JAGGLD010000001">
    <property type="protein sequence ID" value="MBP2000326.1"/>
    <property type="molecule type" value="Genomic_DNA"/>
</dbReference>
<dbReference type="InterPro" id="IPR012545">
    <property type="entry name" value="DUF1697"/>
</dbReference>
<protein>
    <submittedName>
        <fullName evidence="1">Uncharacterized protein (DUF1697 family)</fullName>
    </submittedName>
</protein>
<accession>A0ABS4JGU5</accession>
<proteinExistence type="predicted"/>
<evidence type="ECO:0000313" key="2">
    <source>
        <dbReference type="Proteomes" id="UP001519288"/>
    </source>
</evidence>
<organism evidence="1 2">
    <name type="scientific">Paenibacillus shirakamiensis</name>
    <dbReference type="NCBI Taxonomy" id="1265935"/>
    <lineage>
        <taxon>Bacteria</taxon>
        <taxon>Bacillati</taxon>
        <taxon>Bacillota</taxon>
        <taxon>Bacilli</taxon>
        <taxon>Bacillales</taxon>
        <taxon>Paenibacillaceae</taxon>
        <taxon>Paenibacillus</taxon>
    </lineage>
</organism>
<dbReference type="Pfam" id="PF08002">
    <property type="entry name" value="DUF1697"/>
    <property type="match status" value="1"/>
</dbReference>
<dbReference type="PIRSF" id="PIRSF008502">
    <property type="entry name" value="UCP008502"/>
    <property type="match status" value="1"/>
</dbReference>
<gene>
    <name evidence="1" type="ORF">J2Z69_001345</name>
</gene>
<dbReference type="PANTHER" id="PTHR36439:SF1">
    <property type="entry name" value="DUF1697 DOMAIN-CONTAINING PROTEIN"/>
    <property type="match status" value="1"/>
</dbReference>
<comment type="caution">
    <text evidence="1">The sequence shown here is derived from an EMBL/GenBank/DDBJ whole genome shotgun (WGS) entry which is preliminary data.</text>
</comment>
<dbReference type="Gene3D" id="3.30.70.1280">
    <property type="entry name" value="SP0830-like domains"/>
    <property type="match status" value="1"/>
</dbReference>
<evidence type="ECO:0000313" key="1">
    <source>
        <dbReference type="EMBL" id="MBP2000326.1"/>
    </source>
</evidence>
<name>A0ABS4JGU5_9BACL</name>
<dbReference type="RefSeq" id="WP_209860258.1">
    <property type="nucleotide sequence ID" value="NZ_JAGGLD010000001.1"/>
</dbReference>
<dbReference type="PANTHER" id="PTHR36439">
    <property type="entry name" value="BLL4334 PROTEIN"/>
    <property type="match status" value="1"/>
</dbReference>
<dbReference type="Proteomes" id="UP001519288">
    <property type="component" value="Unassembled WGS sequence"/>
</dbReference>
<dbReference type="SUPFAM" id="SSF160379">
    <property type="entry name" value="SP0830-like"/>
    <property type="match status" value="1"/>
</dbReference>